<dbReference type="OrthoDB" id="8859181at2"/>
<reference evidence="3 4" key="1">
    <citation type="submission" date="2017-05" db="EMBL/GenBank/DDBJ databases">
        <title>Complete and WGS of Bordetella genogroups.</title>
        <authorList>
            <person name="Spilker T."/>
            <person name="LiPuma J."/>
        </authorList>
    </citation>
    <scope>NUCLEOTIDE SEQUENCE [LARGE SCALE GENOMIC DNA]</scope>
    <source>
        <strain evidence="3 4">AU19157</strain>
    </source>
</reference>
<gene>
    <name evidence="3" type="ORF">CAL12_10020</name>
</gene>
<keyword evidence="4" id="KW-1185">Reference proteome</keyword>
<proteinExistence type="inferred from homology"/>
<organism evidence="3 4">
    <name type="scientific">Bordetella genomosp. 8</name>
    <dbReference type="NCBI Taxonomy" id="1416806"/>
    <lineage>
        <taxon>Bacteria</taxon>
        <taxon>Pseudomonadati</taxon>
        <taxon>Pseudomonadota</taxon>
        <taxon>Betaproteobacteria</taxon>
        <taxon>Burkholderiales</taxon>
        <taxon>Alcaligenaceae</taxon>
        <taxon>Bordetella</taxon>
    </lineage>
</organism>
<evidence type="ECO:0000313" key="4">
    <source>
        <dbReference type="Proteomes" id="UP000194151"/>
    </source>
</evidence>
<accession>A0A1W6YU82</accession>
<dbReference type="STRING" id="1416806.CAL12_10020"/>
<dbReference type="InterPro" id="IPR036409">
    <property type="entry name" value="Aldolase_II/adducin_N_sf"/>
</dbReference>
<evidence type="ECO:0000313" key="3">
    <source>
        <dbReference type="EMBL" id="ARP84459.1"/>
    </source>
</evidence>
<comment type="similarity">
    <text evidence="1">Belongs to the aldolase class II family.</text>
</comment>
<dbReference type="RefSeq" id="WP_086067789.1">
    <property type="nucleotide sequence ID" value="NZ_CP021108.1"/>
</dbReference>
<dbReference type="Pfam" id="PF00596">
    <property type="entry name" value="Aldolase_II"/>
    <property type="match status" value="1"/>
</dbReference>
<evidence type="ECO:0000256" key="1">
    <source>
        <dbReference type="ARBA" id="ARBA00037961"/>
    </source>
</evidence>
<dbReference type="PANTHER" id="PTHR10672:SF3">
    <property type="entry name" value="PROTEIN HU-LI TAI SHAO"/>
    <property type="match status" value="1"/>
</dbReference>
<dbReference type="Proteomes" id="UP000194151">
    <property type="component" value="Chromosome"/>
</dbReference>
<dbReference type="PANTHER" id="PTHR10672">
    <property type="entry name" value="ADDUCIN"/>
    <property type="match status" value="1"/>
</dbReference>
<evidence type="ECO:0000259" key="2">
    <source>
        <dbReference type="SMART" id="SM01007"/>
    </source>
</evidence>
<sequence length="262" mass="29406">MRYSTDFPSLRGVVDDAEWKSRTDLAACYRLMDHYGMTDMIYNHITAQIPGKEGRLLINLYGLLYKEITASNLVEIDYDGNVCRKPDTDYGINKSGYVIHGCIHRARPDVHCVIHTHTRAGMAVASMRNGLLPITQTASRFHGHIAYHEFEGPAVDLAEQERLVADLGSHNAMILRNHGLLVCGASVPQAFNLMYQLEMACRTQVDALSAGMEQVRMPGEEVLRRSAHLYQPGTRRPYGELEWHAMLRLLAAEPGGYPSYES</sequence>
<dbReference type="GO" id="GO:0051015">
    <property type="term" value="F:actin filament binding"/>
    <property type="evidence" value="ECO:0007669"/>
    <property type="project" value="TreeGrafter"/>
</dbReference>
<dbReference type="KEGG" id="bgv:CAL12_10020"/>
<feature type="domain" description="Class II aldolase/adducin N-terminal" evidence="2">
    <location>
        <begin position="23"/>
        <end position="205"/>
    </location>
</feature>
<name>A0A1W6YU82_9BORD</name>
<dbReference type="NCBIfam" id="NF005451">
    <property type="entry name" value="PRK07044.1"/>
    <property type="match status" value="1"/>
</dbReference>
<dbReference type="EMBL" id="CP021108">
    <property type="protein sequence ID" value="ARP84459.1"/>
    <property type="molecule type" value="Genomic_DNA"/>
</dbReference>
<dbReference type="GO" id="GO:0005856">
    <property type="term" value="C:cytoskeleton"/>
    <property type="evidence" value="ECO:0007669"/>
    <property type="project" value="TreeGrafter"/>
</dbReference>
<dbReference type="InterPro" id="IPR051017">
    <property type="entry name" value="Aldolase-II_Adducin_sf"/>
</dbReference>
<dbReference type="SUPFAM" id="SSF53639">
    <property type="entry name" value="AraD/HMP-PK domain-like"/>
    <property type="match status" value="1"/>
</dbReference>
<dbReference type="InterPro" id="IPR001303">
    <property type="entry name" value="Aldolase_II/adducin_N"/>
</dbReference>
<dbReference type="AlphaFoldDB" id="A0A1W6YU82"/>
<dbReference type="Gene3D" id="3.40.225.10">
    <property type="entry name" value="Class II aldolase/adducin N-terminal domain"/>
    <property type="match status" value="1"/>
</dbReference>
<protein>
    <submittedName>
        <fullName evidence="3">Class II aldolase</fullName>
    </submittedName>
</protein>
<dbReference type="SMART" id="SM01007">
    <property type="entry name" value="Aldolase_II"/>
    <property type="match status" value="1"/>
</dbReference>